<dbReference type="SUPFAM" id="SSF53822">
    <property type="entry name" value="Periplasmic binding protein-like I"/>
    <property type="match status" value="1"/>
</dbReference>
<feature type="domain" description="Leucine-binding protein" evidence="4">
    <location>
        <begin position="42"/>
        <end position="370"/>
    </location>
</feature>
<name>D3PXV1_STANL</name>
<organism evidence="5 6">
    <name type="scientific">Stackebrandtia nassauensis (strain DSM 44728 / CIP 108903 / NRRL B-16338 / NBRC 102104 / LLR-40K-21)</name>
    <dbReference type="NCBI Taxonomy" id="446470"/>
    <lineage>
        <taxon>Bacteria</taxon>
        <taxon>Bacillati</taxon>
        <taxon>Actinomycetota</taxon>
        <taxon>Actinomycetes</taxon>
        <taxon>Glycomycetales</taxon>
        <taxon>Glycomycetaceae</taxon>
        <taxon>Stackebrandtia</taxon>
    </lineage>
</organism>
<keyword evidence="5" id="KW-0675">Receptor</keyword>
<dbReference type="CDD" id="cd06342">
    <property type="entry name" value="PBP1_ABC_LIVBP-like"/>
    <property type="match status" value="1"/>
</dbReference>
<dbReference type="STRING" id="446470.Snas_3774"/>
<dbReference type="Gene3D" id="3.40.50.2300">
    <property type="match status" value="2"/>
</dbReference>
<evidence type="ECO:0000256" key="3">
    <source>
        <dbReference type="SAM" id="SignalP"/>
    </source>
</evidence>
<evidence type="ECO:0000313" key="6">
    <source>
        <dbReference type="Proteomes" id="UP000000844"/>
    </source>
</evidence>
<dbReference type="RefSeq" id="WP_013019002.1">
    <property type="nucleotide sequence ID" value="NC_013947.1"/>
</dbReference>
<keyword evidence="6" id="KW-1185">Reference proteome</keyword>
<dbReference type="PANTHER" id="PTHR47151:SF2">
    <property type="entry name" value="AMINO ACID BINDING PROTEIN"/>
    <property type="match status" value="1"/>
</dbReference>
<dbReference type="AlphaFoldDB" id="D3PXV1"/>
<evidence type="ECO:0000259" key="4">
    <source>
        <dbReference type="Pfam" id="PF13458"/>
    </source>
</evidence>
<dbReference type="InterPro" id="IPR028082">
    <property type="entry name" value="Peripla_BP_I"/>
</dbReference>
<evidence type="ECO:0000256" key="2">
    <source>
        <dbReference type="ARBA" id="ARBA00022729"/>
    </source>
</evidence>
<dbReference type="PANTHER" id="PTHR47151">
    <property type="entry name" value="LEU/ILE/VAL-BINDING ABC TRANSPORTER SUBUNIT"/>
    <property type="match status" value="1"/>
</dbReference>
<dbReference type="Proteomes" id="UP000000844">
    <property type="component" value="Chromosome"/>
</dbReference>
<reference evidence="5 6" key="1">
    <citation type="journal article" date="2009" name="Stand. Genomic Sci.">
        <title>Complete genome sequence of Stackebrandtia nassauensis type strain (LLR-40K-21).</title>
        <authorList>
            <person name="Munk C."/>
            <person name="Lapidus A."/>
            <person name="Copeland A."/>
            <person name="Jando M."/>
            <person name="Mayilraj S."/>
            <person name="Glavina Del Rio T."/>
            <person name="Nolan M."/>
            <person name="Chen F."/>
            <person name="Lucas S."/>
            <person name="Tice H."/>
            <person name="Cheng J.F."/>
            <person name="Han C."/>
            <person name="Detter J.C."/>
            <person name="Bruce D."/>
            <person name="Goodwin L."/>
            <person name="Chain P."/>
            <person name="Pitluck S."/>
            <person name="Goker M."/>
            <person name="Ovchinikova G."/>
            <person name="Pati A."/>
            <person name="Ivanova N."/>
            <person name="Mavromatis K."/>
            <person name="Chen A."/>
            <person name="Palaniappan K."/>
            <person name="Land M."/>
            <person name="Hauser L."/>
            <person name="Chang Y.J."/>
            <person name="Jeffries C.D."/>
            <person name="Bristow J."/>
            <person name="Eisen J.A."/>
            <person name="Markowitz V."/>
            <person name="Hugenholtz P."/>
            <person name="Kyrpides N.C."/>
            <person name="Klenk H.P."/>
        </authorList>
    </citation>
    <scope>NUCLEOTIDE SEQUENCE [LARGE SCALE GENOMIC DNA]</scope>
    <source>
        <strain evidence="6">DSM 44728 / CIP 108903 / NRRL B-16338 / NBRC 102104 / LLR-40K-21</strain>
    </source>
</reference>
<proteinExistence type="inferred from homology"/>
<evidence type="ECO:0000313" key="5">
    <source>
        <dbReference type="EMBL" id="ADD43431.1"/>
    </source>
</evidence>
<evidence type="ECO:0000256" key="1">
    <source>
        <dbReference type="ARBA" id="ARBA00010062"/>
    </source>
</evidence>
<comment type="similarity">
    <text evidence="1">Belongs to the leucine-binding protein family.</text>
</comment>
<feature type="chain" id="PRO_5003049338" evidence="3">
    <location>
        <begin position="26"/>
        <end position="381"/>
    </location>
</feature>
<feature type="signal peptide" evidence="3">
    <location>
        <begin position="1"/>
        <end position="25"/>
    </location>
</feature>
<dbReference type="eggNOG" id="COG0683">
    <property type="taxonomic scope" value="Bacteria"/>
</dbReference>
<dbReference type="PROSITE" id="PS51257">
    <property type="entry name" value="PROKAR_LIPOPROTEIN"/>
    <property type="match status" value="1"/>
</dbReference>
<dbReference type="HOGENOM" id="CLU_027128_6_0_11"/>
<gene>
    <name evidence="5" type="ordered locus">Snas_3774</name>
</gene>
<dbReference type="Pfam" id="PF13458">
    <property type="entry name" value="Peripla_BP_6"/>
    <property type="match status" value="1"/>
</dbReference>
<dbReference type="KEGG" id="sna:Snas_3774"/>
<sequence>MTVNRRVWRVLASAAAMATVVGAMAACGNPNDSASGDCEYAIASMGALTGPNAGLGEVMRDGAKVAVEIYNEKNKDAQVCFEEFDSKGTEKDAPGVAKKIAKDKKILGVVGPGFSGESTAANPIFEEAGMPIISGSATAPELAEKGWKVFHRTIGNDAVQGPAVASYINDVLKAKKVFVIDDQTAYGEGLAKTLKDALGDKLAGEEQVKTDQKEFAPVINKLKDSKADAVFYSGYYPEGGPFLNQMKKAGVEAQFIGPDGVKDENFIEAAKDASEGAIITCPCIPGEKAEGDFAKEFEKRIGEAPGTYGAEAFDAANVFLDGIKDGVKDTKSMLDFVNKYDKAGASKHIKFDKDGNIAVDVVWAYKVEDGKIVADQEIELK</sequence>
<accession>D3PXV1</accession>
<protein>
    <submittedName>
        <fullName evidence="5">Extracellular ligand-binding receptor</fullName>
    </submittedName>
</protein>
<keyword evidence="2 3" id="KW-0732">Signal</keyword>
<dbReference type="EMBL" id="CP001778">
    <property type="protein sequence ID" value="ADD43431.1"/>
    <property type="molecule type" value="Genomic_DNA"/>
</dbReference>
<dbReference type="InterPro" id="IPR028081">
    <property type="entry name" value="Leu-bd"/>
</dbReference>